<dbReference type="Proteomes" id="UP001055879">
    <property type="component" value="Linkage Group LG02"/>
</dbReference>
<comment type="caution">
    <text evidence="1">The sequence shown here is derived from an EMBL/GenBank/DDBJ whole genome shotgun (WGS) entry which is preliminary data.</text>
</comment>
<gene>
    <name evidence="1" type="ORF">L6452_06444</name>
</gene>
<evidence type="ECO:0000313" key="2">
    <source>
        <dbReference type="Proteomes" id="UP001055879"/>
    </source>
</evidence>
<proteinExistence type="predicted"/>
<evidence type="ECO:0000313" key="1">
    <source>
        <dbReference type="EMBL" id="KAI3758872.1"/>
    </source>
</evidence>
<keyword evidence="2" id="KW-1185">Reference proteome</keyword>
<protein>
    <submittedName>
        <fullName evidence="1">Uncharacterized protein</fullName>
    </submittedName>
</protein>
<reference evidence="1 2" key="2">
    <citation type="journal article" date="2022" name="Mol. Ecol. Resour.">
        <title>The genomes of chicory, endive, great burdock and yacon provide insights into Asteraceae paleo-polyploidization history and plant inulin production.</title>
        <authorList>
            <person name="Fan W."/>
            <person name="Wang S."/>
            <person name="Wang H."/>
            <person name="Wang A."/>
            <person name="Jiang F."/>
            <person name="Liu H."/>
            <person name="Zhao H."/>
            <person name="Xu D."/>
            <person name="Zhang Y."/>
        </authorList>
    </citation>
    <scope>NUCLEOTIDE SEQUENCE [LARGE SCALE GENOMIC DNA]</scope>
    <source>
        <strain evidence="2">cv. Niubang</strain>
    </source>
</reference>
<name>A0ACB9EJ57_ARCLA</name>
<sequence>MYIVSFRQNDNLEDKDLDDLYNDLRVFEAEDGSNDSILEAFIDSHAKYSLINDDLEQINFDDLEEMDIKWQMAMLTMRTKRFIKRTGRNNFAMRREDGDGFDKSKHESNNQQLKSANYNNRNSSQALVSHDGMGFDWSDQADEAIQNQALMAEVSESSSTTIPTEVKSKLCSNACLETVRKYRDHNQSMCDDLKRLEKHMRESSLIIVNFEEQIKAYQANELQHSYDHNYWKWEKEIEIKLEKAREECEKRGIGYNNTPPPYNNYHIPSTSDLLERQDKKDLPAGATEVDPQDKVVVEVESEEENTEDKNKEDQKEIPLENHILTNERGGGKPFVKTEKVEMSKIGEDNVKSMKVETSRKEKEKQSRQSRNHMADNVITAPMKSHIQNKFAKSKENTPSKSRSNSNNRKANNFVKIWVPNCKKLVSTSISNSTGNRNSTAESNTTVDQVSTAISNSNANRNSTAESNTATSVNSVKPIIMPKYSSHEIPNSNHLIKTKLTEYEATNSSRGRAFGNERQFSAPRTPQQNGVAERSNRILIEAARSLLADSKLPITFWAEAVNTACYVQNKVLASKAYRVFNSSSRINEESDNVKCNENTPNQIGTGPDWLFDIDSLTNSLGFSNVQIAGTSSEKVQAQRQVFVLFPIPIVDPVEFCQQEKKDDSETEDSEPEQDEDAKGDEEDKGEKEDAHPSGSGNTGPEMPTLSEDDTDDEISSVFGGNTPEMYDSNLDANINEEAVNHTRTQKNHPPQLVIGDINSPIITRHQSKLGGLKDLQSGLLSCLLSQIEPKKAYDAMKDSSWIEAMQEELL</sequence>
<dbReference type="EMBL" id="CM042048">
    <property type="protein sequence ID" value="KAI3758872.1"/>
    <property type="molecule type" value="Genomic_DNA"/>
</dbReference>
<reference evidence="2" key="1">
    <citation type="journal article" date="2022" name="Mol. Ecol. Resour.">
        <title>The genomes of chicory, endive, great burdock and yacon provide insights into Asteraceae palaeo-polyploidization history and plant inulin production.</title>
        <authorList>
            <person name="Fan W."/>
            <person name="Wang S."/>
            <person name="Wang H."/>
            <person name="Wang A."/>
            <person name="Jiang F."/>
            <person name="Liu H."/>
            <person name="Zhao H."/>
            <person name="Xu D."/>
            <person name="Zhang Y."/>
        </authorList>
    </citation>
    <scope>NUCLEOTIDE SEQUENCE [LARGE SCALE GENOMIC DNA]</scope>
    <source>
        <strain evidence="2">cv. Niubang</strain>
    </source>
</reference>
<accession>A0ACB9EJ57</accession>
<organism evidence="1 2">
    <name type="scientific">Arctium lappa</name>
    <name type="common">Greater burdock</name>
    <name type="synonym">Lappa major</name>
    <dbReference type="NCBI Taxonomy" id="4217"/>
    <lineage>
        <taxon>Eukaryota</taxon>
        <taxon>Viridiplantae</taxon>
        <taxon>Streptophyta</taxon>
        <taxon>Embryophyta</taxon>
        <taxon>Tracheophyta</taxon>
        <taxon>Spermatophyta</taxon>
        <taxon>Magnoliopsida</taxon>
        <taxon>eudicotyledons</taxon>
        <taxon>Gunneridae</taxon>
        <taxon>Pentapetalae</taxon>
        <taxon>asterids</taxon>
        <taxon>campanulids</taxon>
        <taxon>Asterales</taxon>
        <taxon>Asteraceae</taxon>
        <taxon>Carduoideae</taxon>
        <taxon>Cardueae</taxon>
        <taxon>Arctiinae</taxon>
        <taxon>Arctium</taxon>
    </lineage>
</organism>